<protein>
    <submittedName>
        <fullName evidence="3">YheC/D like ATP-grasp</fullName>
    </submittedName>
</protein>
<keyword evidence="1" id="KW-0067">ATP-binding</keyword>
<evidence type="ECO:0000313" key="4">
    <source>
        <dbReference type="Proteomes" id="UP000184016"/>
    </source>
</evidence>
<keyword evidence="4" id="KW-1185">Reference proteome</keyword>
<sequence length="365" mass="41625">MLNNQPVIGVATTTGCRKQADGHIRPASFYCQIAERAAEYGTQVCLFDPAQAHWKAEKMEAYFPVSKRAPYGHWSKKEVSLPSVIYENIFVHLNIRGYSDELRRQATLRGIPLFNPVLPGKWRMAEWMRSSGLDKYMPETEKLKSTEQLLDRLRHWDTVYIKPTGGYGGVGVTRVRKLGHNRFAVAWDRSQGSIAQVRKEMDERKLRDWVTTRLRRPHLLQEGINLLTIEQRKVDFRVVLQRNLQGEWKLVGIVPKWAAKDGVVTNVIAGGERVSLLQIQNAAHAEGKEISIQPMQQAAFEIARMMERKKPFIGLVGFDMGIDEKGNPLMIEMNPKPARSLLDSGMRRKAAFLAAEFAIYLNNQK</sequence>
<organism evidence="3 4">
    <name type="scientific">Alicyclobacillus tolerans</name>
    <dbReference type="NCBI Taxonomy" id="90970"/>
    <lineage>
        <taxon>Bacteria</taxon>
        <taxon>Bacillati</taxon>
        <taxon>Bacillota</taxon>
        <taxon>Bacilli</taxon>
        <taxon>Bacillales</taxon>
        <taxon>Alicyclobacillaceae</taxon>
        <taxon>Alicyclobacillus</taxon>
    </lineage>
</organism>
<dbReference type="AlphaFoldDB" id="A0A1M6K2Y8"/>
<proteinExistence type="predicted"/>
<dbReference type="GO" id="GO:0046872">
    <property type="term" value="F:metal ion binding"/>
    <property type="evidence" value="ECO:0007669"/>
    <property type="project" value="InterPro"/>
</dbReference>
<dbReference type="Pfam" id="PF14398">
    <property type="entry name" value="ATPgrasp_YheCD"/>
    <property type="match status" value="1"/>
</dbReference>
<feature type="domain" description="ATP-grasp" evidence="2">
    <location>
        <begin position="127"/>
        <end position="363"/>
    </location>
</feature>
<dbReference type="InterPro" id="IPR011761">
    <property type="entry name" value="ATP-grasp"/>
</dbReference>
<dbReference type="SUPFAM" id="SSF56059">
    <property type="entry name" value="Glutathione synthetase ATP-binding domain-like"/>
    <property type="match status" value="1"/>
</dbReference>
<gene>
    <name evidence="3" type="ORF">SAMN05443507_101134</name>
</gene>
<evidence type="ECO:0000313" key="3">
    <source>
        <dbReference type="EMBL" id="SHJ53323.1"/>
    </source>
</evidence>
<dbReference type="Proteomes" id="UP000184016">
    <property type="component" value="Unassembled WGS sequence"/>
</dbReference>
<dbReference type="RefSeq" id="WP_072872636.1">
    <property type="nucleotide sequence ID" value="NZ_FRAF01000001.1"/>
</dbReference>
<dbReference type="InterPro" id="IPR026838">
    <property type="entry name" value="YheC/D"/>
</dbReference>
<dbReference type="OrthoDB" id="2371125at2"/>
<dbReference type="PROSITE" id="PS50975">
    <property type="entry name" value="ATP_GRASP"/>
    <property type="match status" value="1"/>
</dbReference>
<reference evidence="4" key="1">
    <citation type="submission" date="2016-11" db="EMBL/GenBank/DDBJ databases">
        <authorList>
            <person name="Varghese N."/>
            <person name="Submissions S."/>
        </authorList>
    </citation>
    <scope>NUCLEOTIDE SEQUENCE [LARGE SCALE GENOMIC DNA]</scope>
    <source>
        <strain evidence="4">USBA-503</strain>
    </source>
</reference>
<keyword evidence="1" id="KW-0547">Nucleotide-binding</keyword>
<dbReference type="STRING" id="1830138.SAMN05443507_101134"/>
<dbReference type="GO" id="GO:0005524">
    <property type="term" value="F:ATP binding"/>
    <property type="evidence" value="ECO:0007669"/>
    <property type="project" value="UniProtKB-UniRule"/>
</dbReference>
<evidence type="ECO:0000259" key="2">
    <source>
        <dbReference type="PROSITE" id="PS50975"/>
    </source>
</evidence>
<dbReference type="EMBL" id="FRAF01000001">
    <property type="protein sequence ID" value="SHJ53323.1"/>
    <property type="molecule type" value="Genomic_DNA"/>
</dbReference>
<evidence type="ECO:0000256" key="1">
    <source>
        <dbReference type="PROSITE-ProRule" id="PRU00409"/>
    </source>
</evidence>
<accession>A0A1M6K2Y8</accession>
<name>A0A1M6K2Y8_9BACL</name>